<feature type="non-terminal residue" evidence="13">
    <location>
        <position position="1107"/>
    </location>
</feature>
<dbReference type="SUPFAM" id="SSF56349">
    <property type="entry name" value="DNA breaking-rejoining enzymes"/>
    <property type="match status" value="1"/>
</dbReference>
<evidence type="ECO:0000256" key="2">
    <source>
        <dbReference type="ARBA" id="ARBA00012180"/>
    </source>
</evidence>
<keyword evidence="8" id="KW-0695">RNA-directed DNA polymerase</keyword>
<dbReference type="Gene3D" id="3.30.70.270">
    <property type="match status" value="1"/>
</dbReference>
<evidence type="ECO:0000256" key="11">
    <source>
        <dbReference type="SAM" id="MobiDB-lite"/>
    </source>
</evidence>
<evidence type="ECO:0000256" key="3">
    <source>
        <dbReference type="ARBA" id="ARBA00022679"/>
    </source>
</evidence>
<keyword evidence="6" id="KW-0255">Endonuclease</keyword>
<keyword evidence="9" id="KW-0238">DNA-binding</keyword>
<keyword evidence="7" id="KW-0378">Hydrolase</keyword>
<dbReference type="Pfam" id="PF17917">
    <property type="entry name" value="RT_RNaseH"/>
    <property type="match status" value="1"/>
</dbReference>
<keyword evidence="14" id="KW-1185">Reference proteome</keyword>
<dbReference type="Pfam" id="PF00078">
    <property type="entry name" value="RVT_1"/>
    <property type="match status" value="1"/>
</dbReference>
<comment type="similarity">
    <text evidence="1">Belongs to the beta type-B retroviral polymerase family. HERV class-II K(HML-2) pol subfamily.</text>
</comment>
<evidence type="ECO:0000256" key="4">
    <source>
        <dbReference type="ARBA" id="ARBA00022695"/>
    </source>
</evidence>
<keyword evidence="4" id="KW-0548">Nucleotidyltransferase</keyword>
<reference evidence="13 14" key="1">
    <citation type="submission" date="2024-05" db="EMBL/GenBank/DDBJ databases">
        <title>Genome sequencing and assembly of Indian major carp, Cirrhinus mrigala (Hamilton, 1822).</title>
        <authorList>
            <person name="Mohindra V."/>
            <person name="Chowdhury L.M."/>
            <person name="Lal K."/>
            <person name="Jena J.K."/>
        </authorList>
    </citation>
    <scope>NUCLEOTIDE SEQUENCE [LARGE SCALE GENOMIC DNA]</scope>
    <source>
        <strain evidence="13">CM1030</strain>
        <tissue evidence="13">Blood</tissue>
    </source>
</reference>
<dbReference type="InterPro" id="IPR011010">
    <property type="entry name" value="DNA_brk_join_enz"/>
</dbReference>
<feature type="compositionally biased region" description="Polar residues" evidence="11">
    <location>
        <begin position="55"/>
        <end position="72"/>
    </location>
</feature>
<keyword evidence="5" id="KW-0540">Nuclease</keyword>
<feature type="region of interest" description="Disordered" evidence="11">
    <location>
        <begin position="46"/>
        <end position="80"/>
    </location>
</feature>
<evidence type="ECO:0000256" key="5">
    <source>
        <dbReference type="ARBA" id="ARBA00022722"/>
    </source>
</evidence>
<dbReference type="InterPro" id="IPR000477">
    <property type="entry name" value="RT_dom"/>
</dbReference>
<dbReference type="InterPro" id="IPR010998">
    <property type="entry name" value="Integrase_recombinase_N"/>
</dbReference>
<feature type="region of interest" description="Disordered" evidence="11">
    <location>
        <begin position="698"/>
        <end position="759"/>
    </location>
</feature>
<dbReference type="Gene3D" id="1.10.443.10">
    <property type="entry name" value="Intergrase catalytic core"/>
    <property type="match status" value="1"/>
</dbReference>
<dbReference type="GO" id="GO:0003677">
    <property type="term" value="F:DNA binding"/>
    <property type="evidence" value="ECO:0007669"/>
    <property type="project" value="UniProtKB-KW"/>
</dbReference>
<accession>A0ABD0PPK5</accession>
<gene>
    <name evidence="13" type="ORF">M9458_028308</name>
</gene>
<dbReference type="InterPro" id="IPR013762">
    <property type="entry name" value="Integrase-like_cat_sf"/>
</dbReference>
<evidence type="ECO:0000313" key="13">
    <source>
        <dbReference type="EMBL" id="KAL0175978.1"/>
    </source>
</evidence>
<dbReference type="EC" id="3.1.26.4" evidence="2"/>
<dbReference type="GO" id="GO:0004523">
    <property type="term" value="F:RNA-DNA hybrid ribonuclease activity"/>
    <property type="evidence" value="ECO:0007669"/>
    <property type="project" value="UniProtKB-EC"/>
</dbReference>
<dbReference type="Gene3D" id="3.10.10.10">
    <property type="entry name" value="HIV Type 1 Reverse Transcriptase, subunit A, domain 1"/>
    <property type="match status" value="1"/>
</dbReference>
<evidence type="ECO:0000256" key="9">
    <source>
        <dbReference type="ARBA" id="ARBA00023125"/>
    </source>
</evidence>
<dbReference type="PANTHER" id="PTHR33066:SF2">
    <property type="entry name" value="FILAGGRIN-2-LIKE"/>
    <property type="match status" value="1"/>
</dbReference>
<dbReference type="GO" id="GO:0006310">
    <property type="term" value="P:DNA recombination"/>
    <property type="evidence" value="ECO:0007669"/>
    <property type="project" value="UniProtKB-KW"/>
</dbReference>
<dbReference type="CDD" id="cd03714">
    <property type="entry name" value="RT_DIRS1"/>
    <property type="match status" value="1"/>
</dbReference>
<protein>
    <recommendedName>
        <fullName evidence="2">ribonuclease H</fullName>
        <ecNumber evidence="2">3.1.26.4</ecNumber>
    </recommendedName>
</protein>
<proteinExistence type="inferred from homology"/>
<evidence type="ECO:0000256" key="10">
    <source>
        <dbReference type="ARBA" id="ARBA00023172"/>
    </source>
</evidence>
<dbReference type="InterPro" id="IPR043128">
    <property type="entry name" value="Rev_trsase/Diguanyl_cyclase"/>
</dbReference>
<evidence type="ECO:0000313" key="14">
    <source>
        <dbReference type="Proteomes" id="UP001529510"/>
    </source>
</evidence>
<dbReference type="Gene3D" id="1.10.150.130">
    <property type="match status" value="1"/>
</dbReference>
<evidence type="ECO:0000256" key="6">
    <source>
        <dbReference type="ARBA" id="ARBA00022759"/>
    </source>
</evidence>
<evidence type="ECO:0000256" key="8">
    <source>
        <dbReference type="ARBA" id="ARBA00022918"/>
    </source>
</evidence>
<evidence type="ECO:0000259" key="12">
    <source>
        <dbReference type="PROSITE" id="PS50878"/>
    </source>
</evidence>
<keyword evidence="10" id="KW-0233">DNA recombination</keyword>
<dbReference type="EMBL" id="JAMKFB020000014">
    <property type="protein sequence ID" value="KAL0175978.1"/>
    <property type="molecule type" value="Genomic_DNA"/>
</dbReference>
<dbReference type="SUPFAM" id="SSF47823">
    <property type="entry name" value="lambda integrase-like, N-terminal domain"/>
    <property type="match status" value="1"/>
</dbReference>
<comment type="caution">
    <text evidence="13">The sequence shown here is derived from an EMBL/GenBank/DDBJ whole genome shotgun (WGS) entry which is preliminary data.</text>
</comment>
<sequence>KTLSFSFISPSGLFGDSVNSVVDRYQEACKQAAAFQRFLPLRHPAREAAGREQPRPSTSSSYREAQKQSVATRTPPHRERVVVRSKPDLRVVLQSKNPKGGKAGCTAFLGETISLTLPVLQGAAASSEHIPRGAGELATPEGMLPAGQPLQDTVLVAQQTPEASLERLVPLVDHLAAWKLLPNVSAWVLRTVERGYRIQFGAPPPPFIGVSPTLVGPEQGLVMEQEVVSLLRKEAIEVVPPHDRESGFYSRYFIVPKKDGGLRPILDLRALNRSVVKLKFRMLTLKQVVSQIRSEDWFVTIDLKDAYFHVSILPQHRKFLRFAFRGEAYQYRVLPFGLALSPRTFTKCVDAALAPLRLQGIRILNYIDDWLILAQSEQLAAQHRDVVLAHMKELGLRLNGKKSVLSPLQRTTFLGVVWDSTTMQARLSPARIKSILAAVRRVKVGRSLTVKQFQQLLGLMAAVSNMIPFGLLYMRPLQWWLKTRGFSPRGNPLRMIKVTRRCLRALDMWRNPWFLSPGPVLGAPCRRVTLATDASLTGWGAVMSGHTAHGLWRGHQLTWHINCLEMLAVFQAPKHFLPDLRDRHVLVRTDNTSVVSYIKHLVQAGAPDPCVVPGQTPLAESGLLTGVLKCGSRHPVETGAEARGMDASPRGGEADLESVWSSPGGPACHEGEHAMSPLVLSSSPGAECHGTDVAEASSVRFSPDRSAPGSSRESAPGRGVPPSSSPVLAGPSMVLGPDFSPRRLSMGDSRQEGSPLTGGGYCVSPSPGAVETLGVAPEGAHLLASGLSTEVVETILQSRAPSTRKLYALKWRLFTSWCERHQQDPVNCPVGTVLEFLQDRLSAGLSHSTLKVYVAAIAAYHAPLGGLSVGKDPLVSRFLRGALRLRPPVRSRVPSWDLSLVLEALCRPPFEPIEEISDRHLTIKTVLLIAITSLKRVGDLQALSVAPSFLDFAPGLAKAFLHPRSGYIPKVPSSAPRPVVLQAFCPPPFREPDQQKLNCMCPVRALDTYVHRAARWRKSDQLFVCYGPAKRGFPATKQTLSRWIVDAISTAYESSGLPPPLGVKAHSTRSVSASKAFLEGVSIQDICNAAGWSTPLTFVRFYDLDLQ</sequence>
<dbReference type="GO" id="GO:0003964">
    <property type="term" value="F:RNA-directed DNA polymerase activity"/>
    <property type="evidence" value="ECO:0007669"/>
    <property type="project" value="UniProtKB-KW"/>
</dbReference>
<dbReference type="SUPFAM" id="SSF56672">
    <property type="entry name" value="DNA/RNA polymerases"/>
    <property type="match status" value="1"/>
</dbReference>
<dbReference type="PROSITE" id="PS50878">
    <property type="entry name" value="RT_POL"/>
    <property type="match status" value="1"/>
</dbReference>
<dbReference type="AlphaFoldDB" id="A0ABD0PPK5"/>
<feature type="region of interest" description="Disordered" evidence="11">
    <location>
        <begin position="638"/>
        <end position="672"/>
    </location>
</feature>
<name>A0ABD0PPK5_CIRMR</name>
<dbReference type="InterPro" id="IPR043502">
    <property type="entry name" value="DNA/RNA_pol_sf"/>
</dbReference>
<feature type="domain" description="Reverse transcriptase" evidence="12">
    <location>
        <begin position="236"/>
        <end position="418"/>
    </location>
</feature>
<dbReference type="Proteomes" id="UP001529510">
    <property type="component" value="Unassembled WGS sequence"/>
</dbReference>
<feature type="non-terminal residue" evidence="13">
    <location>
        <position position="1"/>
    </location>
</feature>
<dbReference type="CDD" id="cd09275">
    <property type="entry name" value="RNase_HI_RT_DIRS1"/>
    <property type="match status" value="1"/>
</dbReference>
<dbReference type="PANTHER" id="PTHR33066">
    <property type="entry name" value="INTEGRASE_SAM-LIKE_N DOMAIN-CONTAINING PROTEIN"/>
    <property type="match status" value="1"/>
</dbReference>
<keyword evidence="3" id="KW-0808">Transferase</keyword>
<evidence type="ECO:0000256" key="1">
    <source>
        <dbReference type="ARBA" id="ARBA00010879"/>
    </source>
</evidence>
<evidence type="ECO:0000256" key="7">
    <source>
        <dbReference type="ARBA" id="ARBA00022801"/>
    </source>
</evidence>
<dbReference type="InterPro" id="IPR041373">
    <property type="entry name" value="RT_RNaseH"/>
</dbReference>
<organism evidence="13 14">
    <name type="scientific">Cirrhinus mrigala</name>
    <name type="common">Mrigala</name>
    <dbReference type="NCBI Taxonomy" id="683832"/>
    <lineage>
        <taxon>Eukaryota</taxon>
        <taxon>Metazoa</taxon>
        <taxon>Chordata</taxon>
        <taxon>Craniata</taxon>
        <taxon>Vertebrata</taxon>
        <taxon>Euteleostomi</taxon>
        <taxon>Actinopterygii</taxon>
        <taxon>Neopterygii</taxon>
        <taxon>Teleostei</taxon>
        <taxon>Ostariophysi</taxon>
        <taxon>Cypriniformes</taxon>
        <taxon>Cyprinidae</taxon>
        <taxon>Labeoninae</taxon>
        <taxon>Labeonini</taxon>
        <taxon>Cirrhinus</taxon>
    </lineage>
</organism>